<dbReference type="Pfam" id="PF03381">
    <property type="entry name" value="CDC50"/>
    <property type="match status" value="1"/>
</dbReference>
<evidence type="ECO:0000313" key="8">
    <source>
        <dbReference type="EMBL" id="LAC25696.1"/>
    </source>
</evidence>
<dbReference type="EMBL" id="IACT01006566">
    <property type="protein sequence ID" value="LAC25696.1"/>
    <property type="molecule type" value="mRNA"/>
</dbReference>
<feature type="transmembrane region" description="Helical" evidence="7">
    <location>
        <begin position="34"/>
        <end position="56"/>
    </location>
</feature>
<accession>A0A6A7G478</accession>
<dbReference type="PANTHER" id="PTHR10926">
    <property type="entry name" value="CELL CYCLE CONTROL PROTEIN 50"/>
    <property type="match status" value="1"/>
</dbReference>
<sequence>MQEIQEEKNNRRPRDTAFKQQRLPAWQPILTPRWVVATFFVLGVIFLPIGASLLVASNKVVELTVRYDNNPDCKLGLDDPKYGTECAVTLKITEDIELPVFVYYQLDNFYQNHRRYVKSRSDAQLRGEDPDSLSACEPLEKEGGKTLYPCGLIAHSFFSDLIIAGITPNGQSTEISLVNPDFNFTYADNILSWKKQGISWKSDRDAKFKLSESISNEADTFTTPFLDKFTRIGPEQARINKFLGLNNGSVDESLKIKIPLPTDEDFIVWMRTAGLPTFKKLYRKIEALPSAVDRSKLISGDEITFHIKNYFRVEEFDGKKSIVLSTTSWVGGKNSFLGIAYLVVGSICLFLSVAFLIKHTVSPRKLGDMRYFNWNSNEQRSRQAQ</sequence>
<evidence type="ECO:0000256" key="6">
    <source>
        <dbReference type="PIRNR" id="PIRNR015840"/>
    </source>
</evidence>
<keyword evidence="3 7" id="KW-0812">Transmembrane</keyword>
<name>A0A6A7G478_9CRUS</name>
<proteinExistence type="evidence at transcript level"/>
<organism evidence="8">
    <name type="scientific">Hirondellea gigas</name>
    <dbReference type="NCBI Taxonomy" id="1518452"/>
    <lineage>
        <taxon>Eukaryota</taxon>
        <taxon>Metazoa</taxon>
        <taxon>Ecdysozoa</taxon>
        <taxon>Arthropoda</taxon>
        <taxon>Crustacea</taxon>
        <taxon>Multicrustacea</taxon>
        <taxon>Malacostraca</taxon>
        <taxon>Eumalacostraca</taxon>
        <taxon>Peracarida</taxon>
        <taxon>Amphipoda</taxon>
        <taxon>Amphilochidea</taxon>
        <taxon>Lysianassida</taxon>
        <taxon>Lysianassidira</taxon>
        <taxon>Lysianassoidea</taxon>
        <taxon>Lysianassidae</taxon>
        <taxon>Hirondellea</taxon>
    </lineage>
</organism>
<dbReference type="GO" id="GO:0005886">
    <property type="term" value="C:plasma membrane"/>
    <property type="evidence" value="ECO:0007669"/>
    <property type="project" value="TreeGrafter"/>
</dbReference>
<comment type="subcellular location">
    <subcellularLocation>
        <location evidence="1">Membrane</location>
        <topology evidence="1">Multi-pass membrane protein</topology>
    </subcellularLocation>
</comment>
<dbReference type="PANTHER" id="PTHR10926:SF0">
    <property type="entry name" value="CDC50, ISOFORM A"/>
    <property type="match status" value="1"/>
</dbReference>
<evidence type="ECO:0000256" key="1">
    <source>
        <dbReference type="ARBA" id="ARBA00004141"/>
    </source>
</evidence>
<dbReference type="GO" id="GO:0005794">
    <property type="term" value="C:Golgi apparatus"/>
    <property type="evidence" value="ECO:0007669"/>
    <property type="project" value="TreeGrafter"/>
</dbReference>
<evidence type="ECO:0000256" key="7">
    <source>
        <dbReference type="SAM" id="Phobius"/>
    </source>
</evidence>
<comment type="similarity">
    <text evidence="2 6">Belongs to the CDC50/LEM3 family.</text>
</comment>
<reference evidence="8" key="1">
    <citation type="submission" date="2017-11" db="EMBL/GenBank/DDBJ databases">
        <title>The sensing device of the deep-sea amphipod.</title>
        <authorList>
            <person name="Kobayashi H."/>
            <person name="Nagahama T."/>
            <person name="Arai W."/>
            <person name="Sasagawa Y."/>
            <person name="Umeda M."/>
            <person name="Hayashi T."/>
            <person name="Nikaido I."/>
            <person name="Watanabe H."/>
            <person name="Oguri K."/>
            <person name="Kitazato H."/>
            <person name="Fujioka K."/>
            <person name="Kido Y."/>
            <person name="Takami H."/>
        </authorList>
    </citation>
    <scope>NUCLEOTIDE SEQUENCE</scope>
    <source>
        <tissue evidence="8">Whole body</tissue>
    </source>
</reference>
<evidence type="ECO:0000256" key="2">
    <source>
        <dbReference type="ARBA" id="ARBA00009457"/>
    </source>
</evidence>
<dbReference type="PIRSF" id="PIRSF015840">
    <property type="entry name" value="DUF284_TM_euk"/>
    <property type="match status" value="1"/>
</dbReference>
<keyword evidence="5 6" id="KW-0472">Membrane</keyword>
<evidence type="ECO:0000256" key="5">
    <source>
        <dbReference type="ARBA" id="ARBA00023136"/>
    </source>
</evidence>
<protein>
    <submittedName>
        <fullName evidence="8">ALA-interacting subunit 3-like</fullName>
    </submittedName>
</protein>
<dbReference type="InterPro" id="IPR005045">
    <property type="entry name" value="CDC50/LEM3_fam"/>
</dbReference>
<feature type="transmembrane region" description="Helical" evidence="7">
    <location>
        <begin position="336"/>
        <end position="357"/>
    </location>
</feature>
<keyword evidence="4 7" id="KW-1133">Transmembrane helix</keyword>
<evidence type="ECO:0000256" key="4">
    <source>
        <dbReference type="ARBA" id="ARBA00022989"/>
    </source>
</evidence>
<dbReference type="GO" id="GO:0005783">
    <property type="term" value="C:endoplasmic reticulum"/>
    <property type="evidence" value="ECO:0007669"/>
    <property type="project" value="TreeGrafter"/>
</dbReference>
<dbReference type="AlphaFoldDB" id="A0A6A7G478"/>
<evidence type="ECO:0000256" key="3">
    <source>
        <dbReference type="ARBA" id="ARBA00022692"/>
    </source>
</evidence>